<protein>
    <recommendedName>
        <fullName evidence="6">FAM69 protein-kinase domain-containing protein</fullName>
    </recommendedName>
</protein>
<dbReference type="GO" id="GO:0005576">
    <property type="term" value="C:extracellular region"/>
    <property type="evidence" value="ECO:0007669"/>
    <property type="project" value="UniProtKB-SubCell"/>
</dbReference>
<reference evidence="8" key="1">
    <citation type="submission" date="2010-06" db="EMBL/GenBank/DDBJ databases">
        <authorList>
            <person name="Jiang H."/>
            <person name="Abraham K."/>
            <person name="Ali S."/>
            <person name="Alsbrooks S.L."/>
            <person name="Anim B.N."/>
            <person name="Anosike U.S."/>
            <person name="Attaway T."/>
            <person name="Bandaranaike D.P."/>
            <person name="Battles P.K."/>
            <person name="Bell S.N."/>
            <person name="Bell A.V."/>
            <person name="Beltran B."/>
            <person name="Bickham C."/>
            <person name="Bustamante Y."/>
            <person name="Caleb T."/>
            <person name="Canada A."/>
            <person name="Cardenas V."/>
            <person name="Carter K."/>
            <person name="Chacko J."/>
            <person name="Chandrabose M.N."/>
            <person name="Chavez D."/>
            <person name="Chavez A."/>
            <person name="Chen L."/>
            <person name="Chu H.-S."/>
            <person name="Claassen K.J."/>
            <person name="Cockrell R."/>
            <person name="Collins M."/>
            <person name="Cooper J.A."/>
            <person name="Cree A."/>
            <person name="Curry S.M."/>
            <person name="Da Y."/>
            <person name="Dao M.D."/>
            <person name="Das B."/>
            <person name="Davila M.-L."/>
            <person name="Davy-Carroll L."/>
            <person name="Denson S."/>
            <person name="Dinh H."/>
            <person name="Ebong V.E."/>
            <person name="Edwards J.R."/>
            <person name="Egan A."/>
            <person name="El-Daye J."/>
            <person name="Escobedo L."/>
            <person name="Fernandez S."/>
            <person name="Fernando P.R."/>
            <person name="Flagg N."/>
            <person name="Forbes L.D."/>
            <person name="Fowler R.G."/>
            <person name="Fu Q."/>
            <person name="Gabisi R.A."/>
            <person name="Ganer J."/>
            <person name="Garbino Pronczuk A."/>
            <person name="Garcia R.M."/>
            <person name="Garner T."/>
            <person name="Garrett T.E."/>
            <person name="Gonzalez D.A."/>
            <person name="Hamid H."/>
            <person name="Hawkins E.S."/>
            <person name="Hirani K."/>
            <person name="Hogues M.E."/>
            <person name="Hollins B."/>
            <person name="Hsiao C.-H."/>
            <person name="Jabil R."/>
            <person name="James M.L."/>
            <person name="Jhangiani S.N."/>
            <person name="Johnson B."/>
            <person name="Johnson Q."/>
            <person name="Joshi V."/>
            <person name="Kalu J.B."/>
            <person name="Kam C."/>
            <person name="Kashfia A."/>
            <person name="Keebler J."/>
            <person name="Kisamo H."/>
            <person name="Kovar C.L."/>
            <person name="Lago L.A."/>
            <person name="Lai C.-Y."/>
            <person name="Laidlaw J."/>
            <person name="Lara F."/>
            <person name="Le T.-K."/>
            <person name="Lee S.L."/>
            <person name="Legall F.H."/>
            <person name="Lemon S.J."/>
            <person name="Lewis L.R."/>
            <person name="Li B."/>
            <person name="Liu Y."/>
            <person name="Liu Y.-S."/>
            <person name="Lopez J."/>
            <person name="Lozado R.J."/>
            <person name="Lu J."/>
            <person name="Madu R.C."/>
            <person name="Maheshwari M."/>
            <person name="Maheshwari R."/>
            <person name="Malloy K."/>
            <person name="Martinez E."/>
            <person name="Mathew T."/>
            <person name="Mercado I.C."/>
            <person name="Mercado C."/>
            <person name="Meyer B."/>
            <person name="Montgomery K."/>
            <person name="Morgan M.B."/>
            <person name="Munidasa M."/>
            <person name="Nazareth L.V."/>
            <person name="Nelson J."/>
            <person name="Ng B.M."/>
            <person name="Nguyen N.B."/>
            <person name="Nguyen P.Q."/>
            <person name="Nguyen T."/>
            <person name="Obregon M."/>
            <person name="Okwuonu G.O."/>
            <person name="Onwere C.G."/>
            <person name="Orozco G."/>
            <person name="Parra A."/>
            <person name="Patel S."/>
            <person name="Patil S."/>
            <person name="Perez A."/>
            <person name="Perez Y."/>
            <person name="Pham C."/>
            <person name="Primus E.L."/>
            <person name="Pu L.-L."/>
            <person name="Puazo M."/>
            <person name="Qin X."/>
            <person name="Quiroz J.B."/>
            <person name="Reese J."/>
            <person name="Richards S."/>
            <person name="Rives C.M."/>
            <person name="Robberts R."/>
            <person name="Ruiz S.J."/>
            <person name="Ruiz M.J."/>
            <person name="Santibanez J."/>
            <person name="Schneider B.W."/>
            <person name="Sisson I."/>
            <person name="Smith M."/>
            <person name="Sodergren E."/>
            <person name="Song X.-Z."/>
            <person name="Song B.B."/>
            <person name="Summersgill H."/>
            <person name="Thelus R."/>
            <person name="Thornton R.D."/>
            <person name="Trejos Z.Y."/>
            <person name="Usmani K."/>
            <person name="Vattathil S."/>
            <person name="Villasana D."/>
            <person name="Walker D.L."/>
            <person name="Wang S."/>
            <person name="Wang K."/>
            <person name="White C.S."/>
            <person name="Williams A.C."/>
            <person name="Williamson J."/>
            <person name="Wilson K."/>
            <person name="Woghiren I.O."/>
            <person name="Woodworth J.R."/>
            <person name="Worley K.C."/>
            <person name="Wright R.A."/>
            <person name="Wu W."/>
            <person name="Young L."/>
            <person name="Zhang L."/>
            <person name="Zhang J."/>
            <person name="Zhu Y."/>
            <person name="Muzny D.M."/>
            <person name="Weinstock G."/>
            <person name="Gibbs R.A."/>
        </authorList>
    </citation>
    <scope>NUCLEOTIDE SEQUENCE [LARGE SCALE GENOMIC DNA]</scope>
    <source>
        <strain evidence="8">LSR1</strain>
    </source>
</reference>
<evidence type="ECO:0000256" key="3">
    <source>
        <dbReference type="ARBA" id="ARBA00022525"/>
    </source>
</evidence>
<evidence type="ECO:0000256" key="1">
    <source>
        <dbReference type="ARBA" id="ARBA00004613"/>
    </source>
</evidence>
<dbReference type="RefSeq" id="XP_008178832.1">
    <property type="nucleotide sequence ID" value="XM_008180610.2"/>
</dbReference>
<evidence type="ECO:0000313" key="7">
    <source>
        <dbReference type="EnsemblMetazoa" id="XP_003241685.1"/>
    </source>
</evidence>
<dbReference type="AlphaFoldDB" id="A0A8R1W473"/>
<feature type="domain" description="FAM69 protein-kinase" evidence="6">
    <location>
        <begin position="198"/>
        <end position="391"/>
    </location>
</feature>
<evidence type="ECO:0000313" key="8">
    <source>
        <dbReference type="Proteomes" id="UP000007819"/>
    </source>
</evidence>
<dbReference type="Pfam" id="PF12260">
    <property type="entry name" value="PIP49_C"/>
    <property type="match status" value="1"/>
</dbReference>
<dbReference type="OrthoDB" id="10035316at2759"/>
<dbReference type="GeneID" id="100570118"/>
<sequence>MPSVSSLIFYVAVVLFAVYLNDRNGANIKLLESYEHNINITFGPLNLGNDSSCNALDFQLNYKKHVDLGIFFSNHASYMSMVSLFKLWTSQRNDKIFFGTLKLNDKTVSAVAKGPGRNCFEMFEQTVNIATDINTIVTYGQWTLLPLSDDIRSLEICSKDIKSIQNALLYSFFNSVISDDSDNKAHSLIEAWIAAHVSVELLVLKVLHGYRYVPNIYATCGRVYFVEDCGHTLEYHMSKMNLTNRLLVAKELLTLALELADGTAHQSYSFYLTDLTAENIAVKLNETSGLLQTLKVIDWSDVIIVVNNHSLKKTDNDNIHVSKHIDCGPGCLSYSKEEICQSRVSDHNIYAVCKEFLSNDGRLLHEITGSDKTMKSPEKEVKNLASLLNNCLWNFDVEKQSEINRLDTAKLIIKSIQLIYNFETSNITNNVL</sequence>
<feature type="signal peptide" evidence="5">
    <location>
        <begin position="1"/>
        <end position="25"/>
    </location>
</feature>
<evidence type="ECO:0000256" key="2">
    <source>
        <dbReference type="ARBA" id="ARBA00006338"/>
    </source>
</evidence>
<dbReference type="Proteomes" id="UP000007819">
    <property type="component" value="Chromosome X"/>
</dbReference>
<dbReference type="EnsemblMetazoa" id="XM_003241637.4">
    <property type="protein sequence ID" value="XP_003241685.1"/>
    <property type="gene ID" value="LOC100570118"/>
</dbReference>
<dbReference type="KEGG" id="api:100570118"/>
<evidence type="ECO:0000259" key="6">
    <source>
        <dbReference type="Pfam" id="PF12260"/>
    </source>
</evidence>
<dbReference type="InterPro" id="IPR022049">
    <property type="entry name" value="FAM69_kinase_dom"/>
</dbReference>
<evidence type="ECO:0000256" key="5">
    <source>
        <dbReference type="SAM" id="SignalP"/>
    </source>
</evidence>
<keyword evidence="3" id="KW-0964">Secreted</keyword>
<keyword evidence="4 5" id="KW-0732">Signal</keyword>
<comment type="similarity">
    <text evidence="2">Belongs to the DIPK family.</text>
</comment>
<dbReference type="RefSeq" id="XP_003241685.1">
    <property type="nucleotide sequence ID" value="XM_003241637.3"/>
</dbReference>
<accession>A0A8R1W473</accession>
<proteinExistence type="inferred from homology"/>
<organism evidence="7 8">
    <name type="scientific">Acyrthosiphon pisum</name>
    <name type="common">Pea aphid</name>
    <dbReference type="NCBI Taxonomy" id="7029"/>
    <lineage>
        <taxon>Eukaryota</taxon>
        <taxon>Metazoa</taxon>
        <taxon>Ecdysozoa</taxon>
        <taxon>Arthropoda</taxon>
        <taxon>Hexapoda</taxon>
        <taxon>Insecta</taxon>
        <taxon>Pterygota</taxon>
        <taxon>Neoptera</taxon>
        <taxon>Paraneoptera</taxon>
        <taxon>Hemiptera</taxon>
        <taxon>Sternorrhyncha</taxon>
        <taxon>Aphidomorpha</taxon>
        <taxon>Aphidoidea</taxon>
        <taxon>Aphididae</taxon>
        <taxon>Macrosiphini</taxon>
        <taxon>Acyrthosiphon</taxon>
    </lineage>
</organism>
<feature type="chain" id="PRO_5042775170" description="FAM69 protein-kinase domain-containing protein" evidence="5">
    <location>
        <begin position="26"/>
        <end position="432"/>
    </location>
</feature>
<dbReference type="PANTHER" id="PTHR32073">
    <property type="entry name" value="GH11358P"/>
    <property type="match status" value="1"/>
</dbReference>
<dbReference type="PANTHER" id="PTHR32073:SF7">
    <property type="entry name" value="GH11358P"/>
    <property type="match status" value="1"/>
</dbReference>
<reference evidence="7" key="2">
    <citation type="submission" date="2022-06" db="UniProtKB">
        <authorList>
            <consortium name="EnsemblMetazoa"/>
        </authorList>
    </citation>
    <scope>IDENTIFICATION</scope>
</reference>
<dbReference type="EnsemblMetazoa" id="XM_008180610.3">
    <property type="protein sequence ID" value="XP_008178832.1"/>
    <property type="gene ID" value="LOC100570118"/>
</dbReference>
<keyword evidence="8" id="KW-1185">Reference proteome</keyword>
<comment type="subcellular location">
    <subcellularLocation>
        <location evidence="1">Secreted</location>
    </subcellularLocation>
</comment>
<dbReference type="InterPro" id="IPR020519">
    <property type="entry name" value="DIPK2A/B"/>
</dbReference>
<evidence type="ECO:0000256" key="4">
    <source>
        <dbReference type="ARBA" id="ARBA00022729"/>
    </source>
</evidence>
<name>A0A8R1W473_ACYPI</name>